<dbReference type="InterPro" id="IPR013216">
    <property type="entry name" value="Methyltransf_11"/>
</dbReference>
<dbReference type="Gene3D" id="3.40.50.150">
    <property type="entry name" value="Vaccinia Virus protein VP39"/>
    <property type="match status" value="1"/>
</dbReference>
<evidence type="ECO:0000256" key="3">
    <source>
        <dbReference type="ARBA" id="ARBA00022679"/>
    </source>
</evidence>
<dbReference type="PANTHER" id="PTHR44307:SF2">
    <property type="entry name" value="PHOSPHOETHANOLAMINE METHYLTRANSFERASE ISOFORM X1"/>
    <property type="match status" value="1"/>
</dbReference>
<evidence type="ECO:0000256" key="2">
    <source>
        <dbReference type="ARBA" id="ARBA00022603"/>
    </source>
</evidence>
<reference evidence="6 7" key="1">
    <citation type="submission" date="2019-12" db="EMBL/GenBank/DDBJ databases">
        <title>Shinella kummerowiae sp. nov., a symbiotic bacterium isolated from root nodules of the herbal legume Kummerowia stipulacea.</title>
        <authorList>
            <person name="Gao J."/>
        </authorList>
    </citation>
    <scope>NUCLEOTIDE SEQUENCE [LARGE SCALE GENOMIC DNA]</scope>
    <source>
        <strain evidence="6 7">CCBAU 25048</strain>
    </source>
</reference>
<feature type="domain" description="Methyltransferase type 11" evidence="5">
    <location>
        <begin position="55"/>
        <end position="153"/>
    </location>
</feature>
<dbReference type="Proteomes" id="UP000435802">
    <property type="component" value="Unassembled WGS sequence"/>
</dbReference>
<dbReference type="CDD" id="cd02440">
    <property type="entry name" value="AdoMet_MTases"/>
    <property type="match status" value="1"/>
</dbReference>
<dbReference type="SUPFAM" id="SSF53335">
    <property type="entry name" value="S-adenosyl-L-methionine-dependent methyltransferases"/>
    <property type="match status" value="1"/>
</dbReference>
<accession>A0A6N8S504</accession>
<dbReference type="InterPro" id="IPR029063">
    <property type="entry name" value="SAM-dependent_MTases_sf"/>
</dbReference>
<dbReference type="PANTHER" id="PTHR44307">
    <property type="entry name" value="PHOSPHOETHANOLAMINE METHYLTRANSFERASE"/>
    <property type="match status" value="1"/>
</dbReference>
<evidence type="ECO:0000313" key="6">
    <source>
        <dbReference type="EMBL" id="MXN43873.1"/>
    </source>
</evidence>
<evidence type="ECO:0000313" key="7">
    <source>
        <dbReference type="Proteomes" id="UP000435802"/>
    </source>
</evidence>
<dbReference type="OrthoDB" id="9787738at2"/>
<keyword evidence="3 6" id="KW-0808">Transferase</keyword>
<comment type="pathway">
    <text evidence="1">Lipid metabolism.</text>
</comment>
<proteinExistence type="predicted"/>
<dbReference type="AlphaFoldDB" id="A0A6N8S504"/>
<dbReference type="GO" id="GO:0008757">
    <property type="term" value="F:S-adenosylmethionine-dependent methyltransferase activity"/>
    <property type="evidence" value="ECO:0007669"/>
    <property type="project" value="InterPro"/>
</dbReference>
<organism evidence="6 7">
    <name type="scientific">Shinella kummerowiae</name>
    <dbReference type="NCBI Taxonomy" id="417745"/>
    <lineage>
        <taxon>Bacteria</taxon>
        <taxon>Pseudomonadati</taxon>
        <taxon>Pseudomonadota</taxon>
        <taxon>Alphaproteobacteria</taxon>
        <taxon>Hyphomicrobiales</taxon>
        <taxon>Rhizobiaceae</taxon>
        <taxon>Shinella</taxon>
    </lineage>
</organism>
<dbReference type="EMBL" id="WUMK01000001">
    <property type="protein sequence ID" value="MXN43873.1"/>
    <property type="molecule type" value="Genomic_DNA"/>
</dbReference>
<protein>
    <submittedName>
        <fullName evidence="6">Methyltransferase domain-containing protein</fullName>
    </submittedName>
</protein>
<name>A0A6N8S504_9HYPH</name>
<keyword evidence="2 6" id="KW-0489">Methyltransferase</keyword>
<keyword evidence="7" id="KW-1185">Reference proteome</keyword>
<dbReference type="Pfam" id="PF08241">
    <property type="entry name" value="Methyltransf_11"/>
    <property type="match status" value="1"/>
</dbReference>
<comment type="caution">
    <text evidence="6">The sequence shown here is derived from an EMBL/GenBank/DDBJ whole genome shotgun (WGS) entry which is preliminary data.</text>
</comment>
<comment type="pathway">
    <text evidence="4">Phospholipid metabolism.</text>
</comment>
<evidence type="ECO:0000259" key="5">
    <source>
        <dbReference type="Pfam" id="PF08241"/>
    </source>
</evidence>
<evidence type="ECO:0000256" key="4">
    <source>
        <dbReference type="ARBA" id="ARBA00025707"/>
    </source>
</evidence>
<gene>
    <name evidence="6" type="ORF">GR138_01655</name>
</gene>
<evidence type="ECO:0000256" key="1">
    <source>
        <dbReference type="ARBA" id="ARBA00005189"/>
    </source>
</evidence>
<dbReference type="RefSeq" id="WP_160856866.1">
    <property type="nucleotide sequence ID" value="NZ_WUMK01000001.1"/>
</dbReference>
<dbReference type="GO" id="GO:0032259">
    <property type="term" value="P:methylation"/>
    <property type="evidence" value="ECO:0007669"/>
    <property type="project" value="UniProtKB-KW"/>
</dbReference>
<sequence length="272" mass="28985">MVATDEDGAAAEPEYDEAAIRFLGVLWGEGYLSPGGPAEVDRVLAGVDLGGKRVLDFGCGAGGITLHIAKTYRSADIVGYDVEQPVIDRARAAAVAAGLSSIAQFVSSPPGRLPFADEQFDVVFSKDAMIHVSDKQALFAELFRVLKPGGVFAASDWLIGHDGEPSPDMKDYIAAEGLSFGMASSRRYLRAMAAAGFVDCTAESRNGWYREVARGELARLKGPLHDEAVAAVGAAYVEKNIRTWTAMQKVLDSGEHCPTHLRANKPAAGERL</sequence>